<evidence type="ECO:0000313" key="2">
    <source>
        <dbReference type="EMBL" id="CAB9515558.1"/>
    </source>
</evidence>
<comment type="caution">
    <text evidence="2">The sequence shown here is derived from an EMBL/GenBank/DDBJ whole genome shotgun (WGS) entry which is preliminary data.</text>
</comment>
<accession>A0A9N8HHQ6</accession>
<gene>
    <name evidence="2" type="ORF">SEMRO_723_G193030.1</name>
</gene>
<evidence type="ECO:0000256" key="1">
    <source>
        <dbReference type="SAM" id="SignalP"/>
    </source>
</evidence>
<reference evidence="2" key="1">
    <citation type="submission" date="2020-06" db="EMBL/GenBank/DDBJ databases">
        <authorList>
            <consortium name="Plant Systems Biology data submission"/>
        </authorList>
    </citation>
    <scope>NUCLEOTIDE SEQUENCE</scope>
    <source>
        <strain evidence="2">D6</strain>
    </source>
</reference>
<evidence type="ECO:0000313" key="3">
    <source>
        <dbReference type="Proteomes" id="UP001153069"/>
    </source>
</evidence>
<dbReference type="AlphaFoldDB" id="A0A9N8HHQ6"/>
<dbReference type="OrthoDB" id="198852at2759"/>
<dbReference type="Proteomes" id="UP001153069">
    <property type="component" value="Unassembled WGS sequence"/>
</dbReference>
<dbReference type="InterPro" id="IPR005046">
    <property type="entry name" value="DUF285"/>
</dbReference>
<dbReference type="InterPro" id="IPR011889">
    <property type="entry name" value="Liste_lipo_26"/>
</dbReference>
<keyword evidence="1" id="KW-0732">Signal</keyword>
<proteinExistence type="predicted"/>
<dbReference type="NCBIfam" id="TIGR02167">
    <property type="entry name" value="Liste_lipo_26"/>
    <property type="match status" value="1"/>
</dbReference>
<dbReference type="Pfam" id="PF03382">
    <property type="entry name" value="DUF285"/>
    <property type="match status" value="2"/>
</dbReference>
<name>A0A9N8HHQ6_9STRA</name>
<keyword evidence="3" id="KW-1185">Reference proteome</keyword>
<feature type="chain" id="PRO_5040276659" evidence="1">
    <location>
        <begin position="27"/>
        <end position="357"/>
    </location>
</feature>
<feature type="signal peptide" evidence="1">
    <location>
        <begin position="1"/>
        <end position="26"/>
    </location>
</feature>
<protein>
    <submittedName>
        <fullName evidence="2">(Lipo)protein</fullName>
    </submittedName>
</protein>
<sequence>MTTSRIRRRQWLVPSLLSVCVATVTTRTDALINGGLDNDSIRYAVAMWLDHEDVARDQFGSIADWSTWQVTDMAHLFQGAASFDDDISQWDVSSVTDMNHIFAGCQQFNGNLSQWNVQYVTDFSYAFAGASNFTAGDSSSLGHWDTSSAITMEHMFVGASSFIGDGIASWNVRSVTSLQGMLSHAASFNQDVNSWDMSNVVQTNELFLGASALNQQICWKQMHFSSRFYQCFCGTDGASFGSSCDSLIHPSIRAYSEACNPEGDIVEDVVFARPADYMTGFDPPEGWFDENYGVSGFEINVEEDEEPDDQGGIIILAAVRREASGARPQCSVAPIAHLVFWALNTMPMIIAASRRCL</sequence>
<organism evidence="2 3">
    <name type="scientific">Seminavis robusta</name>
    <dbReference type="NCBI Taxonomy" id="568900"/>
    <lineage>
        <taxon>Eukaryota</taxon>
        <taxon>Sar</taxon>
        <taxon>Stramenopiles</taxon>
        <taxon>Ochrophyta</taxon>
        <taxon>Bacillariophyta</taxon>
        <taxon>Bacillariophyceae</taxon>
        <taxon>Bacillariophycidae</taxon>
        <taxon>Naviculales</taxon>
        <taxon>Naviculaceae</taxon>
        <taxon>Seminavis</taxon>
    </lineage>
</organism>
<dbReference type="EMBL" id="CAICTM010000722">
    <property type="protein sequence ID" value="CAB9515558.1"/>
    <property type="molecule type" value="Genomic_DNA"/>
</dbReference>